<evidence type="ECO:0000313" key="1">
    <source>
        <dbReference type="EMBL" id="AFK71053.1"/>
    </source>
</evidence>
<gene>
    <name evidence="1" type="ORF">YSA_07907</name>
</gene>
<dbReference type="EMBL" id="CP003588">
    <property type="protein sequence ID" value="AFK71053.1"/>
    <property type="molecule type" value="Genomic_DNA"/>
</dbReference>
<protein>
    <submittedName>
        <fullName evidence="1">Uncharacterized protein</fullName>
    </submittedName>
</protein>
<accession>I3UZY2</accession>
<dbReference type="HOGENOM" id="CLU_3357875_0_0_6"/>
<reference evidence="1 2" key="1">
    <citation type="journal article" date="2012" name="J. Bacteriol.">
        <title>Complete Genome Sequence of the Naphthalene-Degrading Pseudomonas putida Strain ND6.</title>
        <authorList>
            <person name="Li S."/>
            <person name="Zhao H."/>
            <person name="Li Y."/>
            <person name="Niu S."/>
            <person name="Cai B."/>
        </authorList>
    </citation>
    <scope>NUCLEOTIDE SEQUENCE [LARGE SCALE GENOMIC DNA]</scope>
    <source>
        <strain evidence="1 2">ND6</strain>
    </source>
</reference>
<dbReference type="AlphaFoldDB" id="I3UZY2"/>
<evidence type="ECO:0000313" key="2">
    <source>
        <dbReference type="Proteomes" id="UP000005268"/>
    </source>
</evidence>
<proteinExistence type="predicted"/>
<name>I3UZY2_PSEPU</name>
<dbReference type="Proteomes" id="UP000005268">
    <property type="component" value="Chromosome"/>
</dbReference>
<organism evidence="1 2">
    <name type="scientific">Pseudomonas putida ND6</name>
    <dbReference type="NCBI Taxonomy" id="231023"/>
    <lineage>
        <taxon>Bacteria</taxon>
        <taxon>Pseudomonadati</taxon>
        <taxon>Pseudomonadota</taxon>
        <taxon>Gammaproteobacteria</taxon>
        <taxon>Pseudomonadales</taxon>
        <taxon>Pseudomonadaceae</taxon>
        <taxon>Pseudomonas</taxon>
    </lineage>
</organism>
<dbReference type="KEGG" id="ppi:YSA_07907"/>
<sequence length="36" mass="4010">MVIKEPAFGLVFYACGNVDQAQDIEQKEFFGRLASS</sequence>